<dbReference type="InterPro" id="IPR045584">
    <property type="entry name" value="Pilin-like"/>
</dbReference>
<dbReference type="STRING" id="314230.DSM3645_29976"/>
<organism evidence="3 4">
    <name type="scientific">Blastopirellula marina DSM 3645</name>
    <dbReference type="NCBI Taxonomy" id="314230"/>
    <lineage>
        <taxon>Bacteria</taxon>
        <taxon>Pseudomonadati</taxon>
        <taxon>Planctomycetota</taxon>
        <taxon>Planctomycetia</taxon>
        <taxon>Pirellulales</taxon>
        <taxon>Pirellulaceae</taxon>
        <taxon>Blastopirellula</taxon>
    </lineage>
</organism>
<protein>
    <recommendedName>
        <fullName evidence="2">DUF1559 domain-containing protein</fullName>
    </recommendedName>
</protein>
<dbReference type="NCBIfam" id="TIGR04294">
    <property type="entry name" value="pre_pil_HX9DG"/>
    <property type="match status" value="1"/>
</dbReference>
<evidence type="ECO:0000313" key="4">
    <source>
        <dbReference type="Proteomes" id="UP000004358"/>
    </source>
</evidence>
<dbReference type="AlphaFoldDB" id="A3ZXM0"/>
<dbReference type="eggNOG" id="COG4968">
    <property type="taxonomic scope" value="Bacteria"/>
</dbReference>
<dbReference type="Gene3D" id="3.30.700.10">
    <property type="entry name" value="Glycoprotein, Type 4 Pilin"/>
    <property type="match status" value="1"/>
</dbReference>
<keyword evidence="1" id="KW-1133">Transmembrane helix</keyword>
<dbReference type="OrthoDB" id="268591at2"/>
<accession>A3ZXM0</accession>
<comment type="caution">
    <text evidence="3">The sequence shown here is derived from an EMBL/GenBank/DDBJ whole genome shotgun (WGS) entry which is preliminary data.</text>
</comment>
<gene>
    <name evidence="3" type="ORF">DSM3645_29976</name>
</gene>
<dbReference type="InterPro" id="IPR027558">
    <property type="entry name" value="Pre_pil_HX9DG_C"/>
</dbReference>
<dbReference type="RefSeq" id="WP_002653849.1">
    <property type="nucleotide sequence ID" value="NZ_CH672376.1"/>
</dbReference>
<dbReference type="Proteomes" id="UP000004358">
    <property type="component" value="Unassembled WGS sequence"/>
</dbReference>
<dbReference type="HOGENOM" id="CLU_041661_0_0_0"/>
<feature type="transmembrane region" description="Helical" evidence="1">
    <location>
        <begin position="12"/>
        <end position="30"/>
    </location>
</feature>
<evidence type="ECO:0000313" key="3">
    <source>
        <dbReference type="EMBL" id="EAQ78815.1"/>
    </source>
</evidence>
<sequence length="320" mass="34620">MARSKGFTLVELLVVIAIIGVLIALLLPAVQQAREAARRMQCSNNLKQIGLALHNYHDVAKRFPPALQLDRARVLASNCPEGKCGTWTWSAFILPFVEQSNLYDQLQVGKLAGELSLGDADRLKSAEAGFDGYRCPSSTAPELNSERKVPAGSGGNTDCTDAGCLQIATSSYVGSNDSYNLERANWDGFMGRDSEGQYVNFARVTDGSSNTIAVGERAWMLAGFSLRASTQLIANGDTEDHSRQGYSYPAAAGRWPLNCTNNAACDRGFSSTHPGGALFLFVDGSVHFLAETIDHNTNSTTNSTYEYLIRRDDGNPVSNF</sequence>
<proteinExistence type="predicted"/>
<keyword evidence="1" id="KW-0472">Membrane</keyword>
<dbReference type="Pfam" id="PF07963">
    <property type="entry name" value="N_methyl"/>
    <property type="match status" value="1"/>
</dbReference>
<dbReference type="InterPro" id="IPR011453">
    <property type="entry name" value="DUF1559"/>
</dbReference>
<keyword evidence="1" id="KW-0812">Transmembrane</keyword>
<dbReference type="PANTHER" id="PTHR30093:SF2">
    <property type="entry name" value="TYPE II SECRETION SYSTEM PROTEIN H"/>
    <property type="match status" value="1"/>
</dbReference>
<feature type="domain" description="DUF1559" evidence="2">
    <location>
        <begin position="31"/>
        <end position="295"/>
    </location>
</feature>
<evidence type="ECO:0000256" key="1">
    <source>
        <dbReference type="SAM" id="Phobius"/>
    </source>
</evidence>
<dbReference type="SUPFAM" id="SSF54523">
    <property type="entry name" value="Pili subunits"/>
    <property type="match status" value="1"/>
</dbReference>
<dbReference type="InterPro" id="IPR012902">
    <property type="entry name" value="N_methyl_site"/>
</dbReference>
<reference evidence="3 4" key="1">
    <citation type="submission" date="2006-02" db="EMBL/GenBank/DDBJ databases">
        <authorList>
            <person name="Amann R."/>
            <person name="Ferriera S."/>
            <person name="Johnson J."/>
            <person name="Kravitz S."/>
            <person name="Halpern A."/>
            <person name="Remington K."/>
            <person name="Beeson K."/>
            <person name="Tran B."/>
            <person name="Rogers Y.-H."/>
            <person name="Friedman R."/>
            <person name="Venter J.C."/>
        </authorList>
    </citation>
    <scope>NUCLEOTIDE SEQUENCE [LARGE SCALE GENOMIC DNA]</scope>
    <source>
        <strain evidence="3 4">DSM 3645</strain>
    </source>
</reference>
<dbReference type="EMBL" id="AANZ01000018">
    <property type="protein sequence ID" value="EAQ78815.1"/>
    <property type="molecule type" value="Genomic_DNA"/>
</dbReference>
<evidence type="ECO:0000259" key="2">
    <source>
        <dbReference type="Pfam" id="PF07596"/>
    </source>
</evidence>
<dbReference type="Pfam" id="PF07596">
    <property type="entry name" value="SBP_bac_10"/>
    <property type="match status" value="1"/>
</dbReference>
<dbReference type="PROSITE" id="PS00409">
    <property type="entry name" value="PROKAR_NTER_METHYL"/>
    <property type="match status" value="1"/>
</dbReference>
<name>A3ZXM0_9BACT</name>
<dbReference type="NCBIfam" id="TIGR02532">
    <property type="entry name" value="IV_pilin_GFxxxE"/>
    <property type="match status" value="1"/>
</dbReference>
<dbReference type="PANTHER" id="PTHR30093">
    <property type="entry name" value="GENERAL SECRETION PATHWAY PROTEIN G"/>
    <property type="match status" value="1"/>
</dbReference>